<gene>
    <name evidence="2" type="ORF">GCM10022207_79580</name>
</gene>
<dbReference type="Proteomes" id="UP001501563">
    <property type="component" value="Unassembled WGS sequence"/>
</dbReference>
<dbReference type="EMBL" id="BAAAZA010000041">
    <property type="protein sequence ID" value="GAA3899075.1"/>
    <property type="molecule type" value="Genomic_DNA"/>
</dbReference>
<proteinExistence type="predicted"/>
<dbReference type="PANTHER" id="PTHR47197:SF3">
    <property type="entry name" value="DIHYDRO-HEME D1 DEHYDROGENASE"/>
    <property type="match status" value="1"/>
</dbReference>
<sequence length="377" mass="38083">MKKRLGQLVATAVATAASMTLFVAPASASPRDHGAAVTPVFVQTDAADGNTIVSYDRTASGALTQRGVYATGGRGGKLEGAVVDNLASQGSLTYDRTRRLLYAVNAGSDTITVFSVRGDQLVQRQVISSGGDFPVSVAVHGNLVYVLNALNGGSVQGYLNIAGHLVKVPSWHRNLGLDPVAAPQFTHTPGQVGFTPDGSKLIVTTKAGGNSIEVFPVGLLGIAAKPVVATDPGAVPFGFAFDQAGRLVVTEAGPNSVATYEIGRNAKLTKLDNQATGQAATCWIAATGNHVYAANAGSGSLTGLRVGRDGSLTSVSTTATGAGTVDVSISSDNKFLYAQTGAAGGVDAFRVNTDGSLSKVGSVIVPGAIGGEGIVAL</sequence>
<keyword evidence="1" id="KW-0732">Signal</keyword>
<evidence type="ECO:0000313" key="2">
    <source>
        <dbReference type="EMBL" id="GAA3899075.1"/>
    </source>
</evidence>
<keyword evidence="3" id="KW-1185">Reference proteome</keyword>
<evidence type="ECO:0000256" key="1">
    <source>
        <dbReference type="SAM" id="SignalP"/>
    </source>
</evidence>
<feature type="chain" id="PRO_5047009751" evidence="1">
    <location>
        <begin position="29"/>
        <end position="377"/>
    </location>
</feature>
<organism evidence="2 3">
    <name type="scientific">Streptomyces lannensis</name>
    <dbReference type="NCBI Taxonomy" id="766498"/>
    <lineage>
        <taxon>Bacteria</taxon>
        <taxon>Bacillati</taxon>
        <taxon>Actinomycetota</taxon>
        <taxon>Actinomycetes</taxon>
        <taxon>Kitasatosporales</taxon>
        <taxon>Streptomycetaceae</taxon>
        <taxon>Streptomyces</taxon>
    </lineage>
</organism>
<dbReference type="InterPro" id="IPR051200">
    <property type="entry name" value="Host-pathogen_enzymatic-act"/>
</dbReference>
<protein>
    <submittedName>
        <fullName evidence="2">Uncharacterized protein</fullName>
    </submittedName>
</protein>
<comment type="caution">
    <text evidence="2">The sequence shown here is derived from an EMBL/GenBank/DDBJ whole genome shotgun (WGS) entry which is preliminary data.</text>
</comment>
<dbReference type="InterPro" id="IPR019405">
    <property type="entry name" value="Lactonase_7-beta_prop"/>
</dbReference>
<dbReference type="Gene3D" id="2.130.10.10">
    <property type="entry name" value="YVTN repeat-like/Quinoprotein amine dehydrogenase"/>
    <property type="match status" value="1"/>
</dbReference>
<feature type="signal peptide" evidence="1">
    <location>
        <begin position="1"/>
        <end position="28"/>
    </location>
</feature>
<dbReference type="InterPro" id="IPR015943">
    <property type="entry name" value="WD40/YVTN_repeat-like_dom_sf"/>
</dbReference>
<dbReference type="SUPFAM" id="SSF50969">
    <property type="entry name" value="YVTN repeat-like/Quinoprotein amine dehydrogenase"/>
    <property type="match status" value="1"/>
</dbReference>
<evidence type="ECO:0000313" key="3">
    <source>
        <dbReference type="Proteomes" id="UP001501563"/>
    </source>
</evidence>
<accession>A0ABP7LC75</accession>
<name>A0ABP7LC75_9ACTN</name>
<dbReference type="InterPro" id="IPR011044">
    <property type="entry name" value="Quino_amine_DH_bsu"/>
</dbReference>
<reference evidence="3" key="1">
    <citation type="journal article" date="2019" name="Int. J. Syst. Evol. Microbiol.">
        <title>The Global Catalogue of Microorganisms (GCM) 10K type strain sequencing project: providing services to taxonomists for standard genome sequencing and annotation.</title>
        <authorList>
            <consortium name="The Broad Institute Genomics Platform"/>
            <consortium name="The Broad Institute Genome Sequencing Center for Infectious Disease"/>
            <person name="Wu L."/>
            <person name="Ma J."/>
        </authorList>
    </citation>
    <scope>NUCLEOTIDE SEQUENCE [LARGE SCALE GENOMIC DNA]</scope>
    <source>
        <strain evidence="3">JCM 16578</strain>
    </source>
</reference>
<dbReference type="Pfam" id="PF10282">
    <property type="entry name" value="Lactonase"/>
    <property type="match status" value="1"/>
</dbReference>
<dbReference type="PANTHER" id="PTHR47197">
    <property type="entry name" value="PROTEIN NIRF"/>
    <property type="match status" value="1"/>
</dbReference>